<proteinExistence type="predicted"/>
<dbReference type="GO" id="GO:0071770">
    <property type="term" value="P:DIM/DIP cell wall layer assembly"/>
    <property type="evidence" value="ECO:0007669"/>
    <property type="project" value="TreeGrafter"/>
</dbReference>
<dbReference type="Pfam" id="PF13578">
    <property type="entry name" value="Methyltransf_24"/>
    <property type="match status" value="1"/>
</dbReference>
<dbReference type="PANTHER" id="PTHR40048">
    <property type="entry name" value="RHAMNOSYL O-METHYLTRANSFERASE"/>
    <property type="match status" value="1"/>
</dbReference>
<dbReference type="Proteomes" id="UP000711391">
    <property type="component" value="Unassembled WGS sequence"/>
</dbReference>
<evidence type="ECO:0000256" key="2">
    <source>
        <dbReference type="ARBA" id="ARBA00022679"/>
    </source>
</evidence>
<dbReference type="GO" id="GO:0008168">
    <property type="term" value="F:methyltransferase activity"/>
    <property type="evidence" value="ECO:0007669"/>
    <property type="project" value="UniProtKB-KW"/>
</dbReference>
<name>A0A937I4I0_9GAMM</name>
<dbReference type="GO" id="GO:0032259">
    <property type="term" value="P:methylation"/>
    <property type="evidence" value="ECO:0007669"/>
    <property type="project" value="UniProtKB-KW"/>
</dbReference>
<dbReference type="SUPFAM" id="SSF53335">
    <property type="entry name" value="S-adenosyl-L-methionine-dependent methyltransferases"/>
    <property type="match status" value="1"/>
</dbReference>
<comment type="caution">
    <text evidence="3">The sequence shown here is derived from an EMBL/GenBank/DDBJ whole genome shotgun (WGS) entry which is preliminary data.</text>
</comment>
<sequence length="204" mass="23638">MHNDLIEFNSVKGFLDHKEGIFLYELTKRYCIDNFAVEIGSYCGKSACYIGQACKENKTYLITIDHHRGSEEQQYGEEYFDPEEYDYEKNRVDTLPTFLKNITRHELEDFVKPIVDNSQTASMKIKNGIDLVFIDGSHTFESARSDYESWKNKIRIGGILAIHDIYDSELEGGQAPREIYEKALKENFKLINRVKSLVALEKIS</sequence>
<evidence type="ECO:0000313" key="4">
    <source>
        <dbReference type="Proteomes" id="UP000711391"/>
    </source>
</evidence>
<evidence type="ECO:0000256" key="1">
    <source>
        <dbReference type="ARBA" id="ARBA00022603"/>
    </source>
</evidence>
<dbReference type="GO" id="GO:0005886">
    <property type="term" value="C:plasma membrane"/>
    <property type="evidence" value="ECO:0007669"/>
    <property type="project" value="TreeGrafter"/>
</dbReference>
<gene>
    <name evidence="3" type="ORF">ISQ64_00855</name>
</gene>
<dbReference type="PANTHER" id="PTHR40048:SF1">
    <property type="entry name" value="RHAMNOSYL O-METHYLTRANSFERASE"/>
    <property type="match status" value="1"/>
</dbReference>
<accession>A0A937I4I0</accession>
<keyword evidence="2" id="KW-0808">Transferase</keyword>
<dbReference type="InterPro" id="IPR029063">
    <property type="entry name" value="SAM-dependent_MTases_sf"/>
</dbReference>
<reference evidence="3" key="1">
    <citation type="submission" date="2020-10" db="EMBL/GenBank/DDBJ databases">
        <title>Microbiome of the Black Sea water column analyzed by genome centric metagenomics.</title>
        <authorList>
            <person name="Cabello-Yeves P.J."/>
            <person name="Callieri C."/>
            <person name="Picazo A."/>
            <person name="Mehrshad M."/>
            <person name="Haro-Moreno J.M."/>
            <person name="Roda-Garcia J."/>
            <person name="Dzembekova N."/>
            <person name="Slabakova V."/>
            <person name="Slabakova N."/>
            <person name="Moncheva S."/>
            <person name="Rodriguez-Valera F."/>
        </authorList>
    </citation>
    <scope>NUCLEOTIDE SEQUENCE</scope>
    <source>
        <strain evidence="3">BS307-5m-G50</strain>
    </source>
</reference>
<dbReference type="AlphaFoldDB" id="A0A937I4I0"/>
<organism evidence="3 4">
    <name type="scientific">SAR86 cluster bacterium</name>
    <dbReference type="NCBI Taxonomy" id="2030880"/>
    <lineage>
        <taxon>Bacteria</taxon>
        <taxon>Pseudomonadati</taxon>
        <taxon>Pseudomonadota</taxon>
        <taxon>Gammaproteobacteria</taxon>
        <taxon>SAR86 cluster</taxon>
    </lineage>
</organism>
<dbReference type="EMBL" id="JADHQD010000003">
    <property type="protein sequence ID" value="MBL6817935.1"/>
    <property type="molecule type" value="Genomic_DNA"/>
</dbReference>
<keyword evidence="1 3" id="KW-0489">Methyltransferase</keyword>
<dbReference type="Gene3D" id="3.40.50.150">
    <property type="entry name" value="Vaccinia Virus protein VP39"/>
    <property type="match status" value="1"/>
</dbReference>
<protein>
    <submittedName>
        <fullName evidence="3">Class I SAM-dependent methyltransferase</fullName>
    </submittedName>
</protein>
<evidence type="ECO:0000313" key="3">
    <source>
        <dbReference type="EMBL" id="MBL6817935.1"/>
    </source>
</evidence>